<dbReference type="Proteomes" id="UP000013111">
    <property type="component" value="Unassembled WGS sequence"/>
</dbReference>
<evidence type="ECO:0000313" key="2">
    <source>
        <dbReference type="Proteomes" id="UP000013111"/>
    </source>
</evidence>
<dbReference type="EMBL" id="CAPB01000007">
    <property type="protein sequence ID" value="CCO92641.1"/>
    <property type="molecule type" value="Genomic_DNA"/>
</dbReference>
<name>A0A831ER98_ERWAM</name>
<evidence type="ECO:0000313" key="1">
    <source>
        <dbReference type="EMBL" id="CCO92641.1"/>
    </source>
</evidence>
<reference evidence="1 2" key="1">
    <citation type="submission" date="2012-11" db="EMBL/GenBank/DDBJ databases">
        <authorList>
            <person name="Linke B."/>
        </authorList>
    </citation>
    <scope>NUCLEOTIDE SEQUENCE [LARGE SCALE GENOMIC DNA]</scope>
    <source>
        <strain evidence="2">CFBP 1232</strain>
    </source>
</reference>
<organism evidence="1 2">
    <name type="scientific">Erwinia amylovora NBRC 12687 = CFBP 1232</name>
    <dbReference type="NCBI Taxonomy" id="1219359"/>
    <lineage>
        <taxon>Bacteria</taxon>
        <taxon>Pseudomonadati</taxon>
        <taxon>Pseudomonadota</taxon>
        <taxon>Gammaproteobacteria</taxon>
        <taxon>Enterobacterales</taxon>
        <taxon>Erwiniaceae</taxon>
        <taxon>Erwinia</taxon>
    </lineage>
</organism>
<comment type="caution">
    <text evidence="1">The sequence shown here is derived from an EMBL/GenBank/DDBJ whole genome shotgun (WGS) entry which is preliminary data.</text>
</comment>
<protein>
    <recommendedName>
        <fullName evidence="3">Peptide chain release factor 2</fullName>
    </recommendedName>
</protein>
<evidence type="ECO:0008006" key="3">
    <source>
        <dbReference type="Google" id="ProtNLM"/>
    </source>
</evidence>
<gene>
    <name evidence="1" type="ORF">BN437_0677</name>
</gene>
<dbReference type="AlphaFoldDB" id="A0A831ER98"/>
<proteinExistence type="predicted"/>
<accession>A0A831ER98</accession>
<sequence>MFEINPVKNRIQDLTERSTVLRGYL</sequence>
<reference evidence="1 2" key="2">
    <citation type="submission" date="2013-04" db="EMBL/GenBank/DDBJ databases">
        <title>Comparative genomics of 12 strains of Erwinia amylovora identifies a pan-genome with a large conserved core and provides insights into host specificity.</title>
        <authorList>
            <person name="Mann R.A."/>
            <person name="Smits T.H.M."/>
            <person name="Buehlmann A."/>
            <person name="Blom J."/>
            <person name="Goesmann A."/>
            <person name="Frey J.E."/>
            <person name="Plummer K.M."/>
            <person name="Beer S.V."/>
            <person name="Luck J."/>
            <person name="Duffy B."/>
            <person name="Rodoni B."/>
        </authorList>
    </citation>
    <scope>NUCLEOTIDE SEQUENCE [LARGE SCALE GENOMIC DNA]</scope>
    <source>
        <strain evidence="2">CFBP 1232</strain>
    </source>
</reference>